<keyword evidence="2" id="KW-0813">Transport</keyword>
<dbReference type="PATRIC" id="fig|134601.6.peg.162"/>
<evidence type="ECO:0000256" key="7">
    <source>
        <dbReference type="SAM" id="Phobius"/>
    </source>
</evidence>
<name>A0A0K0WZX1_MYCGD</name>
<evidence type="ECO:0000313" key="10">
    <source>
        <dbReference type="Proteomes" id="UP000062255"/>
    </source>
</evidence>
<feature type="transmembrane region" description="Helical" evidence="7">
    <location>
        <begin position="338"/>
        <end position="357"/>
    </location>
</feature>
<gene>
    <name evidence="9" type="ORF">AFA91_00770</name>
</gene>
<organism evidence="9 10">
    <name type="scientific">Mycolicibacterium goodii</name>
    <name type="common">Mycobacterium goodii</name>
    <dbReference type="NCBI Taxonomy" id="134601"/>
    <lineage>
        <taxon>Bacteria</taxon>
        <taxon>Bacillati</taxon>
        <taxon>Actinomycetota</taxon>
        <taxon>Actinomycetes</taxon>
        <taxon>Mycobacteriales</taxon>
        <taxon>Mycobacteriaceae</taxon>
        <taxon>Mycolicibacterium</taxon>
    </lineage>
</organism>
<evidence type="ECO:0000256" key="4">
    <source>
        <dbReference type="ARBA" id="ARBA00022692"/>
    </source>
</evidence>
<accession>A0A0K0WZX1</accession>
<dbReference type="KEGG" id="mgo:AFA91_00770"/>
<feature type="transmembrane region" description="Helical" evidence="7">
    <location>
        <begin position="96"/>
        <end position="114"/>
    </location>
</feature>
<evidence type="ECO:0000313" key="9">
    <source>
        <dbReference type="EMBL" id="AKS30647.1"/>
    </source>
</evidence>
<dbReference type="Pfam" id="PF07690">
    <property type="entry name" value="MFS_1"/>
    <property type="match status" value="1"/>
</dbReference>
<dbReference type="RefSeq" id="WP_049743049.1">
    <property type="nucleotide sequence ID" value="NZ_CP012150.1"/>
</dbReference>
<dbReference type="InterPro" id="IPR011701">
    <property type="entry name" value="MFS"/>
</dbReference>
<feature type="transmembrane region" description="Helical" evidence="7">
    <location>
        <begin position="60"/>
        <end position="84"/>
    </location>
</feature>
<dbReference type="InterPro" id="IPR036259">
    <property type="entry name" value="MFS_trans_sf"/>
</dbReference>
<evidence type="ECO:0000256" key="5">
    <source>
        <dbReference type="ARBA" id="ARBA00022989"/>
    </source>
</evidence>
<protein>
    <submittedName>
        <fullName evidence="9">MFS transporter</fullName>
    </submittedName>
</protein>
<feature type="transmembrane region" description="Helical" evidence="7">
    <location>
        <begin position="162"/>
        <end position="185"/>
    </location>
</feature>
<sequence>MDTPTIPAPAERARHGSPDKLRTAIGSAVGTTIENYDFLAYGTAAALYFNDAFFHADDPLIGVLIGFATFGVGFAMRPLGGLLGGYLGDRIGRKPVLIGALLVMGVATVMIGLLPTYQQVGILAPILLTAIRVVQGLAFGAEWGGAILMTYEHAPWKKRGRYAAIPQAGVPLGVLLANVVFLLSSQLDSELAWRLPFLLSSVLIVAGMIIRLKVSESPEFVDTKDAGKVVSNPLKEVIRHDWRNILRIIALRLAESGGFYVIVTYMLSYLTSGDDPITTKAVALTGLIAATATGTVTTILFGMLTDKVGRKPVYYAGTALLILFAFPMFWLVNTGSTVLIVLVYIIGLAVIHDALAATQGTWFAELFKTNTRSSGASIGYQFSAAISGFIPLIAAAVAAQLGWAGVALVYLGCGVLGLVGTILTRETWGATQRAAVDSVINSAETPGTATKAKVSP</sequence>
<proteinExistence type="predicted"/>
<dbReference type="STRING" id="134601.AFA91_00770"/>
<feature type="transmembrane region" description="Helical" evidence="7">
    <location>
        <begin position="191"/>
        <end position="210"/>
    </location>
</feature>
<dbReference type="PANTHER" id="PTHR43045:SF1">
    <property type="entry name" value="SHIKIMATE TRANSPORTER"/>
    <property type="match status" value="1"/>
</dbReference>
<evidence type="ECO:0000256" key="6">
    <source>
        <dbReference type="ARBA" id="ARBA00023136"/>
    </source>
</evidence>
<dbReference type="EMBL" id="CP012150">
    <property type="protein sequence ID" value="AKS30647.1"/>
    <property type="molecule type" value="Genomic_DNA"/>
</dbReference>
<feature type="transmembrane region" description="Helical" evidence="7">
    <location>
        <begin position="378"/>
        <end position="397"/>
    </location>
</feature>
<keyword evidence="4 7" id="KW-0812">Transmembrane</keyword>
<feature type="transmembrane region" description="Helical" evidence="7">
    <location>
        <begin position="281"/>
        <end position="301"/>
    </location>
</feature>
<dbReference type="Proteomes" id="UP000062255">
    <property type="component" value="Chromosome"/>
</dbReference>
<feature type="transmembrane region" description="Helical" evidence="7">
    <location>
        <begin position="403"/>
        <end position="423"/>
    </location>
</feature>
<comment type="subcellular location">
    <subcellularLocation>
        <location evidence="1">Cell membrane</location>
        <topology evidence="1">Multi-pass membrane protein</topology>
    </subcellularLocation>
</comment>
<feature type="transmembrane region" description="Helical" evidence="7">
    <location>
        <begin position="120"/>
        <end position="141"/>
    </location>
</feature>
<feature type="transmembrane region" description="Helical" evidence="7">
    <location>
        <begin position="313"/>
        <end position="332"/>
    </location>
</feature>
<dbReference type="PROSITE" id="PS50850">
    <property type="entry name" value="MFS"/>
    <property type="match status" value="1"/>
</dbReference>
<keyword evidence="6 7" id="KW-0472">Membrane</keyword>
<evidence type="ECO:0000256" key="1">
    <source>
        <dbReference type="ARBA" id="ARBA00004651"/>
    </source>
</evidence>
<dbReference type="GO" id="GO:0005886">
    <property type="term" value="C:plasma membrane"/>
    <property type="evidence" value="ECO:0007669"/>
    <property type="project" value="UniProtKB-SubCell"/>
</dbReference>
<dbReference type="GO" id="GO:0022857">
    <property type="term" value="F:transmembrane transporter activity"/>
    <property type="evidence" value="ECO:0007669"/>
    <property type="project" value="InterPro"/>
</dbReference>
<dbReference type="SUPFAM" id="SSF103473">
    <property type="entry name" value="MFS general substrate transporter"/>
    <property type="match status" value="1"/>
</dbReference>
<dbReference type="InterPro" id="IPR020846">
    <property type="entry name" value="MFS_dom"/>
</dbReference>
<dbReference type="CDD" id="cd17369">
    <property type="entry name" value="MFS_ShiA_like"/>
    <property type="match status" value="1"/>
</dbReference>
<dbReference type="Gene3D" id="1.20.1250.20">
    <property type="entry name" value="MFS general substrate transporter like domains"/>
    <property type="match status" value="2"/>
</dbReference>
<evidence type="ECO:0000259" key="8">
    <source>
        <dbReference type="PROSITE" id="PS50850"/>
    </source>
</evidence>
<keyword evidence="3" id="KW-1003">Cell membrane</keyword>
<evidence type="ECO:0000256" key="3">
    <source>
        <dbReference type="ARBA" id="ARBA00022475"/>
    </source>
</evidence>
<feature type="transmembrane region" description="Helical" evidence="7">
    <location>
        <begin position="249"/>
        <end position="269"/>
    </location>
</feature>
<dbReference type="PANTHER" id="PTHR43045">
    <property type="entry name" value="SHIKIMATE TRANSPORTER"/>
    <property type="match status" value="1"/>
</dbReference>
<evidence type="ECO:0000256" key="2">
    <source>
        <dbReference type="ARBA" id="ARBA00022448"/>
    </source>
</evidence>
<reference evidence="9 10" key="1">
    <citation type="submission" date="2015-07" db="EMBL/GenBank/DDBJ databases">
        <title>Complete genome sequence of Mycobacterium goodii X7B, a facultative thermophilic biodesulfurizing bacterium.</title>
        <authorList>
            <person name="Yu B."/>
            <person name="Li F."/>
            <person name="Xu P."/>
        </authorList>
    </citation>
    <scope>NUCLEOTIDE SEQUENCE [LARGE SCALE GENOMIC DNA]</scope>
    <source>
        <strain evidence="9 10">X7B</strain>
    </source>
</reference>
<dbReference type="AlphaFoldDB" id="A0A0K0WZX1"/>
<dbReference type="OrthoDB" id="8953821at2"/>
<keyword evidence="5 7" id="KW-1133">Transmembrane helix</keyword>
<feature type="domain" description="Major facilitator superfamily (MFS) profile" evidence="8">
    <location>
        <begin position="23"/>
        <end position="432"/>
    </location>
</feature>